<reference evidence="1" key="1">
    <citation type="submission" date="2022-08" db="EMBL/GenBank/DDBJ databases">
        <authorList>
            <person name="Zhang D."/>
        </authorList>
    </citation>
    <scope>NUCLEOTIDE SEQUENCE</scope>
    <source>
        <strain evidence="1">XJ19-11</strain>
    </source>
</reference>
<accession>A0A9X2T144</accession>
<dbReference type="PROSITE" id="PS51257">
    <property type="entry name" value="PROKAR_LIPOPROTEIN"/>
    <property type="match status" value="1"/>
</dbReference>
<keyword evidence="2" id="KW-1185">Reference proteome</keyword>
<name>A0A9X2T144_9BACT</name>
<evidence type="ECO:0000313" key="1">
    <source>
        <dbReference type="EMBL" id="MCR9014315.1"/>
    </source>
</evidence>
<protein>
    <submittedName>
        <fullName evidence="1">Uncharacterized protein</fullName>
    </submittedName>
</protein>
<dbReference type="AlphaFoldDB" id="A0A9X2T144"/>
<dbReference type="RefSeq" id="WP_258422197.1">
    <property type="nucleotide sequence ID" value="NZ_JANSUY010000002.1"/>
</dbReference>
<dbReference type="Proteomes" id="UP001142175">
    <property type="component" value="Unassembled WGS sequence"/>
</dbReference>
<comment type="caution">
    <text evidence="1">The sequence shown here is derived from an EMBL/GenBank/DDBJ whole genome shotgun (WGS) entry which is preliminary data.</text>
</comment>
<proteinExistence type="predicted"/>
<organism evidence="1 2">
    <name type="scientific">Aquiflexum gelatinilyticum</name>
    <dbReference type="NCBI Taxonomy" id="2961943"/>
    <lineage>
        <taxon>Bacteria</taxon>
        <taxon>Pseudomonadati</taxon>
        <taxon>Bacteroidota</taxon>
        <taxon>Cytophagia</taxon>
        <taxon>Cytophagales</taxon>
        <taxon>Cyclobacteriaceae</taxon>
        <taxon>Aquiflexum</taxon>
    </lineage>
</organism>
<evidence type="ECO:0000313" key="2">
    <source>
        <dbReference type="Proteomes" id="UP001142175"/>
    </source>
</evidence>
<gene>
    <name evidence="1" type="ORF">NU887_04665</name>
</gene>
<sequence>MKNSLPIFVLLIFIFSSCDYKLFSEKYENEELKTYTGDLFFKVVDIRGYYNVPDSSIQNFEAMIKKMKSKAIIPDNEKRLIEFVELLKREELIDKPNFYLKLDSKILRVFLDEKDYQLIQDYNRNDLLSENKKVEISLMGTPIEHGIIKGFEINLVRKVDGITEWEK</sequence>
<dbReference type="EMBL" id="JANSUY010000002">
    <property type="protein sequence ID" value="MCR9014315.1"/>
    <property type="molecule type" value="Genomic_DNA"/>
</dbReference>